<evidence type="ECO:0000256" key="2">
    <source>
        <dbReference type="SAM" id="Phobius"/>
    </source>
</evidence>
<feature type="transmembrane region" description="Helical" evidence="2">
    <location>
        <begin position="230"/>
        <end position="254"/>
    </location>
</feature>
<feature type="transmembrane region" description="Helical" evidence="2">
    <location>
        <begin position="293"/>
        <end position="314"/>
    </location>
</feature>
<evidence type="ECO:0000313" key="4">
    <source>
        <dbReference type="EMBL" id="RRR21661.1"/>
    </source>
</evidence>
<name>A0A345YM25_9MICO</name>
<feature type="transmembrane region" description="Helical" evidence="2">
    <location>
        <begin position="266"/>
        <end position="286"/>
    </location>
</feature>
<evidence type="ECO:0000313" key="3">
    <source>
        <dbReference type="EMBL" id="AXK44977.1"/>
    </source>
</evidence>
<dbReference type="RefSeq" id="WP_115412729.1">
    <property type="nucleotide sequence ID" value="NZ_CP031356.1"/>
</dbReference>
<keyword evidence="2" id="KW-0472">Membrane</keyword>
<keyword evidence="5" id="KW-1185">Reference proteome</keyword>
<evidence type="ECO:0000313" key="5">
    <source>
        <dbReference type="Proteomes" id="UP000254236"/>
    </source>
</evidence>
<evidence type="ECO:0000313" key="6">
    <source>
        <dbReference type="Proteomes" id="UP000282185"/>
    </source>
</evidence>
<gene>
    <name evidence="3" type="ORF">DWV08_04695</name>
    <name evidence="4" type="ORF">DXU92_13270</name>
</gene>
<feature type="transmembrane region" description="Helical" evidence="2">
    <location>
        <begin position="127"/>
        <end position="144"/>
    </location>
</feature>
<protein>
    <submittedName>
        <fullName evidence="4">DUF998 domain-containing protein</fullName>
    </submittedName>
</protein>
<keyword evidence="2" id="KW-0812">Transmembrane</keyword>
<organism evidence="4 6">
    <name type="scientific">Brachybacterium saurashtrense</name>
    <dbReference type="NCBI Taxonomy" id="556288"/>
    <lineage>
        <taxon>Bacteria</taxon>
        <taxon>Bacillati</taxon>
        <taxon>Actinomycetota</taxon>
        <taxon>Actinomycetes</taxon>
        <taxon>Micrococcales</taxon>
        <taxon>Dermabacteraceae</taxon>
        <taxon>Brachybacterium</taxon>
    </lineage>
</organism>
<feature type="transmembrane region" description="Helical" evidence="2">
    <location>
        <begin position="20"/>
        <end position="38"/>
    </location>
</feature>
<keyword evidence="2" id="KW-1133">Transmembrane helix</keyword>
<feature type="transmembrane region" description="Helical" evidence="2">
    <location>
        <begin position="320"/>
        <end position="338"/>
    </location>
</feature>
<reference evidence="4 6" key="2">
    <citation type="submission" date="2018-08" db="EMBL/GenBank/DDBJ databases">
        <title>Brachybacterium saurashtrense DSM 23186.</title>
        <authorList>
            <person name="Li Y."/>
        </authorList>
    </citation>
    <scope>NUCLEOTIDE SEQUENCE [LARGE SCALE GENOMIC DNA]</scope>
    <source>
        <strain evidence="4 6">DSM 23186</strain>
    </source>
</reference>
<sequence length="407" mass="42139">MAAPTRLRATGATRAESAHVAIGLAGALAGIVVGAVALRGTAPLSGTGSIGQVAALTVLGCGTTTAALVLAGRTMRGLPWYGARPWWRRGLDVAGLSLIHGLLGLFLTGALFAVFQQAFQGVALDRVAGTFWVAAAGGAAAYITSASVTALSGRSLATLLAAFLTVGVLASALSAPDPYWWERYFSELGEGSGLSSATFNLTLLLTGIALVTVVEFIAHDLERWARASGAGTLPVTVVRVLLTLVGVLVALVALVSRTVSVFWHDVVAQLLVIVFGISLLVLPVLLRRLPGALTWFTAGAFGLLVTLVVLFSGVGYLNMTAFEMGAAVIVYVWLLLLIRTVSAAAEGLPEVGPGPEGTSRAEDEAPAPGTARHGVGRWRHDLTAPAQPGRAGRRRDARRPGSRRRGS</sequence>
<feature type="region of interest" description="Disordered" evidence="1">
    <location>
        <begin position="349"/>
        <end position="407"/>
    </location>
</feature>
<dbReference type="EMBL" id="CP031356">
    <property type="protein sequence ID" value="AXK44977.1"/>
    <property type="molecule type" value="Genomic_DNA"/>
</dbReference>
<accession>A0A345YM25</accession>
<dbReference type="Proteomes" id="UP000282185">
    <property type="component" value="Unassembled WGS sequence"/>
</dbReference>
<dbReference type="Proteomes" id="UP000254236">
    <property type="component" value="Chromosome"/>
</dbReference>
<feature type="transmembrane region" description="Helical" evidence="2">
    <location>
        <begin position="93"/>
        <end position="115"/>
    </location>
</feature>
<proteinExistence type="predicted"/>
<feature type="transmembrane region" description="Helical" evidence="2">
    <location>
        <begin position="50"/>
        <end position="72"/>
    </location>
</feature>
<feature type="compositionally biased region" description="Basic residues" evidence="1">
    <location>
        <begin position="391"/>
        <end position="407"/>
    </location>
</feature>
<feature type="transmembrane region" description="Helical" evidence="2">
    <location>
        <begin position="156"/>
        <end position="176"/>
    </location>
</feature>
<dbReference type="AlphaFoldDB" id="A0A345YM25"/>
<dbReference type="OrthoDB" id="3225559at2"/>
<evidence type="ECO:0000256" key="1">
    <source>
        <dbReference type="SAM" id="MobiDB-lite"/>
    </source>
</evidence>
<dbReference type="InterPro" id="IPR009339">
    <property type="entry name" value="DUF998"/>
</dbReference>
<dbReference type="Pfam" id="PF06197">
    <property type="entry name" value="DUF998"/>
    <property type="match status" value="1"/>
</dbReference>
<dbReference type="KEGG" id="bsau:DWV08_04695"/>
<feature type="transmembrane region" description="Helical" evidence="2">
    <location>
        <begin position="196"/>
        <end position="218"/>
    </location>
</feature>
<reference evidence="3 5" key="1">
    <citation type="submission" date="2018-07" db="EMBL/GenBank/DDBJ databases">
        <title>Brachybacterium saurashtrense DSM 23186 genome sequence.</title>
        <authorList>
            <person name="Guo L."/>
        </authorList>
    </citation>
    <scope>NUCLEOTIDE SEQUENCE [LARGE SCALE GENOMIC DNA]</scope>
    <source>
        <strain evidence="3 5">DSM 23186</strain>
    </source>
</reference>
<dbReference type="EMBL" id="QSWH01000006">
    <property type="protein sequence ID" value="RRR21661.1"/>
    <property type="molecule type" value="Genomic_DNA"/>
</dbReference>